<proteinExistence type="predicted"/>
<organism evidence="1 2">
    <name type="scientific">Yersinia enterocolitica LC20</name>
    <dbReference type="NCBI Taxonomy" id="1443113"/>
    <lineage>
        <taxon>Bacteria</taxon>
        <taxon>Pseudomonadati</taxon>
        <taxon>Pseudomonadota</taxon>
        <taxon>Gammaproteobacteria</taxon>
        <taxon>Enterobacterales</taxon>
        <taxon>Yersiniaceae</taxon>
        <taxon>Yersinia</taxon>
    </lineage>
</organism>
<dbReference type="KEGG" id="yel:LC20_02259"/>
<dbReference type="AlphaFoldDB" id="A0A7U4GEW7"/>
<dbReference type="Proteomes" id="UP000230961">
    <property type="component" value="Chromosome"/>
</dbReference>
<dbReference type="Pfam" id="PF10711">
    <property type="entry name" value="DUF2513"/>
    <property type="match status" value="1"/>
</dbReference>
<evidence type="ECO:0000313" key="2">
    <source>
        <dbReference type="Proteomes" id="UP000230961"/>
    </source>
</evidence>
<name>A0A7U4GEW7_YEREN</name>
<dbReference type="EMBL" id="CP007448">
    <property type="protein sequence ID" value="AHM73512.1"/>
    <property type="molecule type" value="Genomic_DNA"/>
</dbReference>
<sequence>MKIDQDYLKKLLIAFEDTEGPDTILPELEEAGFSKDDNDFIFHMRLLHDNGLIIRVDGNFGFGHEMLSSLQGNSYYWVETPLRLTARGHDFIADLRQKEVWQTIKTGFKDEGLSTLMSVTKSLAEGFAKKKIKDITGIDVS</sequence>
<reference evidence="1 2" key="1">
    <citation type="submission" date="2017-11" db="EMBL/GenBank/DDBJ databases">
        <title>The complete genome sequence and comparative genome analysis of Yersinia enterocolitica strain LC20.</title>
        <authorList>
            <person name="Shi G."/>
            <person name="Su M."/>
            <person name="Liang J."/>
            <person name="Gu W."/>
            <person name="Xiao Y."/>
            <person name="Zhang Z."/>
            <person name="Qiu H."/>
            <person name="Duan R."/>
            <person name="Zhang Z."/>
            <person name="Li Y."/>
            <person name="Zhang X."/>
            <person name="Ling Y."/>
            <person name="Song L."/>
            <person name="Chen M."/>
            <person name="Zhao Y."/>
            <person name="Wu J."/>
            <person name="Jing H."/>
            <person name="Xiao J."/>
            <person name="Wang X."/>
        </authorList>
    </citation>
    <scope>NUCLEOTIDE SEQUENCE [LARGE SCALE GENOMIC DNA]</scope>
    <source>
        <strain evidence="1 2">LC20</strain>
    </source>
</reference>
<protein>
    <submittedName>
        <fullName evidence="1">DUF2513 domain-containing protein</fullName>
    </submittedName>
</protein>
<dbReference type="InterPro" id="IPR019650">
    <property type="entry name" value="DUF2513"/>
</dbReference>
<evidence type="ECO:0000313" key="1">
    <source>
        <dbReference type="EMBL" id="AHM73512.1"/>
    </source>
</evidence>
<gene>
    <name evidence="1" type="ORF">LC20_02259</name>
</gene>
<accession>A0A7U4GEW7</accession>